<keyword evidence="3 6" id="KW-0032">Aminotransferase</keyword>
<evidence type="ECO:0000313" key="8">
    <source>
        <dbReference type="EMBL" id="SHI18157.1"/>
    </source>
</evidence>
<dbReference type="Gene3D" id="3.40.640.10">
    <property type="entry name" value="Type I PLP-dependent aspartate aminotransferase-like (Major domain)"/>
    <property type="match status" value="1"/>
</dbReference>
<dbReference type="Pfam" id="PF00155">
    <property type="entry name" value="Aminotran_1_2"/>
    <property type="match status" value="1"/>
</dbReference>
<evidence type="ECO:0000256" key="6">
    <source>
        <dbReference type="RuleBase" id="RU000481"/>
    </source>
</evidence>
<dbReference type="GO" id="GO:0006520">
    <property type="term" value="P:amino acid metabolic process"/>
    <property type="evidence" value="ECO:0007669"/>
    <property type="project" value="InterPro"/>
</dbReference>
<keyword evidence="4 6" id="KW-0808">Transferase</keyword>
<dbReference type="RefSeq" id="WP_073019870.1">
    <property type="nucleotide sequence ID" value="NZ_FQXU01000007.1"/>
</dbReference>
<organism evidence="8 9">
    <name type="scientific">Clostridium intestinale DSM 6191</name>
    <dbReference type="NCBI Taxonomy" id="1121320"/>
    <lineage>
        <taxon>Bacteria</taxon>
        <taxon>Bacillati</taxon>
        <taxon>Bacillota</taxon>
        <taxon>Clostridia</taxon>
        <taxon>Eubacteriales</taxon>
        <taxon>Clostridiaceae</taxon>
        <taxon>Clostridium</taxon>
    </lineage>
</organism>
<sequence length="379" mass="43137">MNRNVSKIEISGIRKFFNLVNEVPDAISLTLGQPDFKTPESIKNGVIQAIKEDKTEYTSNAGILPLREEITRYLETLGINYNSDEVCITIGGSEGLYSVLSAVVDKGDKVLVPSIGYPAYESIVTVIYGEVINYNLNKDFTLDFSDIEDKIIKHDIKLMVLSYPSNPTGALLSKEDRDRLADIIRKYNIVVVTDEIYGSLSYDEYYSIAQIDDIKENIIYVSGFSKMFSMTGLRLGYICTTNNFMKEIMKVHQYNVSCAPSIIQWGVFNGFREALKNLEIMKKTFVDRRDFVYNRFVDMNIDVILPKGAFYIFPSIESLNISSQEFCRRLLFERKVACVPGNAFGKGGDKYFRISYCYSKEDLSKALDIIEDFILELKS</sequence>
<evidence type="ECO:0000256" key="5">
    <source>
        <dbReference type="ARBA" id="ARBA00022898"/>
    </source>
</evidence>
<dbReference type="PANTHER" id="PTHR46383">
    <property type="entry name" value="ASPARTATE AMINOTRANSFERASE"/>
    <property type="match status" value="1"/>
</dbReference>
<dbReference type="GO" id="GO:0030170">
    <property type="term" value="F:pyridoxal phosphate binding"/>
    <property type="evidence" value="ECO:0007669"/>
    <property type="project" value="InterPro"/>
</dbReference>
<dbReference type="InterPro" id="IPR015422">
    <property type="entry name" value="PyrdxlP-dep_Trfase_small"/>
</dbReference>
<dbReference type="Gene3D" id="3.90.1150.10">
    <property type="entry name" value="Aspartate Aminotransferase, domain 1"/>
    <property type="match status" value="1"/>
</dbReference>
<dbReference type="PANTHER" id="PTHR46383:SF4">
    <property type="entry name" value="AMINOTRANSFERASE"/>
    <property type="match status" value="1"/>
</dbReference>
<evidence type="ECO:0000313" key="9">
    <source>
        <dbReference type="Proteomes" id="UP000184241"/>
    </source>
</evidence>
<dbReference type="InterPro" id="IPR015424">
    <property type="entry name" value="PyrdxlP-dep_Trfase"/>
</dbReference>
<dbReference type="InterPro" id="IPR015421">
    <property type="entry name" value="PyrdxlP-dep_Trfase_major"/>
</dbReference>
<evidence type="ECO:0000256" key="1">
    <source>
        <dbReference type="ARBA" id="ARBA00001933"/>
    </source>
</evidence>
<name>A0A1M5Z1L4_9CLOT</name>
<protein>
    <recommendedName>
        <fullName evidence="6">Aminotransferase</fullName>
        <ecNumber evidence="6">2.6.1.-</ecNumber>
    </recommendedName>
</protein>
<accession>A0A1M5Z1L4</accession>
<dbReference type="Proteomes" id="UP000184241">
    <property type="component" value="Unassembled WGS sequence"/>
</dbReference>
<feature type="domain" description="Aminotransferase class I/classII large" evidence="7">
    <location>
        <begin position="25"/>
        <end position="370"/>
    </location>
</feature>
<dbReference type="AlphaFoldDB" id="A0A1M5Z1L4"/>
<dbReference type="CDD" id="cd00609">
    <property type="entry name" value="AAT_like"/>
    <property type="match status" value="1"/>
</dbReference>
<gene>
    <name evidence="8" type="ORF">SAMN02745941_02465</name>
</gene>
<comment type="similarity">
    <text evidence="2 6">Belongs to the class-I pyridoxal-phosphate-dependent aminotransferase family.</text>
</comment>
<dbReference type="InterPro" id="IPR004838">
    <property type="entry name" value="NHTrfase_class1_PyrdxlP-BS"/>
</dbReference>
<evidence type="ECO:0000256" key="3">
    <source>
        <dbReference type="ARBA" id="ARBA00022576"/>
    </source>
</evidence>
<keyword evidence="5" id="KW-0663">Pyridoxal phosphate</keyword>
<dbReference type="PROSITE" id="PS00105">
    <property type="entry name" value="AA_TRANSFER_CLASS_1"/>
    <property type="match status" value="1"/>
</dbReference>
<dbReference type="InterPro" id="IPR050596">
    <property type="entry name" value="AspAT/PAT-like"/>
</dbReference>
<dbReference type="GO" id="GO:0008483">
    <property type="term" value="F:transaminase activity"/>
    <property type="evidence" value="ECO:0007669"/>
    <property type="project" value="UniProtKB-KW"/>
</dbReference>
<comment type="cofactor">
    <cofactor evidence="1 6">
        <name>pyridoxal 5'-phosphate</name>
        <dbReference type="ChEBI" id="CHEBI:597326"/>
    </cofactor>
</comment>
<reference evidence="8 9" key="1">
    <citation type="submission" date="2016-11" db="EMBL/GenBank/DDBJ databases">
        <authorList>
            <person name="Jaros S."/>
            <person name="Januszkiewicz K."/>
            <person name="Wedrychowicz H."/>
        </authorList>
    </citation>
    <scope>NUCLEOTIDE SEQUENCE [LARGE SCALE GENOMIC DNA]</scope>
    <source>
        <strain evidence="8 9">DSM 6191</strain>
    </source>
</reference>
<evidence type="ECO:0000256" key="2">
    <source>
        <dbReference type="ARBA" id="ARBA00007441"/>
    </source>
</evidence>
<dbReference type="InterPro" id="IPR004839">
    <property type="entry name" value="Aminotransferase_I/II_large"/>
</dbReference>
<proteinExistence type="inferred from homology"/>
<dbReference type="EC" id="2.6.1.-" evidence="6"/>
<dbReference type="SUPFAM" id="SSF53383">
    <property type="entry name" value="PLP-dependent transferases"/>
    <property type="match status" value="1"/>
</dbReference>
<dbReference type="EMBL" id="FQXU01000007">
    <property type="protein sequence ID" value="SHI18157.1"/>
    <property type="molecule type" value="Genomic_DNA"/>
</dbReference>
<evidence type="ECO:0000256" key="4">
    <source>
        <dbReference type="ARBA" id="ARBA00022679"/>
    </source>
</evidence>
<evidence type="ECO:0000259" key="7">
    <source>
        <dbReference type="Pfam" id="PF00155"/>
    </source>
</evidence>